<evidence type="ECO:0000313" key="5">
    <source>
        <dbReference type="RefSeq" id="XP_027359178.1"/>
    </source>
</evidence>
<dbReference type="Proteomes" id="UP000694853">
    <property type="component" value="Unplaced"/>
</dbReference>
<comment type="similarity">
    <text evidence="1">Belongs to the TIM50 family.</text>
</comment>
<organism evidence="4 5">
    <name type="scientific">Abrus precatorius</name>
    <name type="common">Indian licorice</name>
    <name type="synonym">Glycine abrus</name>
    <dbReference type="NCBI Taxonomy" id="3816"/>
    <lineage>
        <taxon>Eukaryota</taxon>
        <taxon>Viridiplantae</taxon>
        <taxon>Streptophyta</taxon>
        <taxon>Embryophyta</taxon>
        <taxon>Tracheophyta</taxon>
        <taxon>Spermatophyta</taxon>
        <taxon>Magnoliopsida</taxon>
        <taxon>eudicotyledons</taxon>
        <taxon>Gunneridae</taxon>
        <taxon>Pentapetalae</taxon>
        <taxon>rosids</taxon>
        <taxon>fabids</taxon>
        <taxon>Fabales</taxon>
        <taxon>Fabaceae</taxon>
        <taxon>Papilionoideae</taxon>
        <taxon>50 kb inversion clade</taxon>
        <taxon>NPAAA clade</taxon>
        <taxon>indigoferoid/millettioid clade</taxon>
        <taxon>Abreae</taxon>
        <taxon>Abrus</taxon>
    </lineage>
</organism>
<reference evidence="4" key="1">
    <citation type="journal article" date="2019" name="Toxins">
        <title>Detection of Abrin-Like and Prepropulchellin-Like Toxin Genes and Transcripts Using Whole Genome Sequencing and Full-Length Transcript Sequencing of Abrus precatorius.</title>
        <authorList>
            <person name="Hovde B.T."/>
            <person name="Daligault H.E."/>
            <person name="Hanschen E.R."/>
            <person name="Kunde Y.A."/>
            <person name="Johnson M.B."/>
            <person name="Starkenburg S.R."/>
            <person name="Johnson S.L."/>
        </authorList>
    </citation>
    <scope>NUCLEOTIDE SEQUENCE [LARGE SCALE GENOMIC DNA]</scope>
</reference>
<keyword evidence="1" id="KW-0809">Transit peptide</keyword>
<evidence type="ECO:0000259" key="3">
    <source>
        <dbReference type="PROSITE" id="PS50969"/>
    </source>
</evidence>
<proteinExistence type="inferred from homology"/>
<dbReference type="PANTHER" id="PTHR12210">
    <property type="entry name" value="DULLARD PROTEIN PHOSPHATASE"/>
    <property type="match status" value="1"/>
</dbReference>
<comment type="function">
    <text evidence="1">Essential component of the TIM23 complex, a complex that mediates the translocation of transit peptide-containing proteins across the mitochondrial inner membrane.</text>
</comment>
<evidence type="ECO:0000256" key="1">
    <source>
        <dbReference type="RuleBase" id="RU365079"/>
    </source>
</evidence>
<comment type="subunit">
    <text evidence="1">Component of the TIM23 complex.</text>
</comment>
<evidence type="ECO:0000256" key="2">
    <source>
        <dbReference type="SAM" id="MobiDB-lite"/>
    </source>
</evidence>
<dbReference type="InterPro" id="IPR036412">
    <property type="entry name" value="HAD-like_sf"/>
</dbReference>
<dbReference type="GeneID" id="113867876"/>
<feature type="region of interest" description="Disordered" evidence="2">
    <location>
        <begin position="1"/>
        <end position="29"/>
    </location>
</feature>
<dbReference type="FunFam" id="3.40.50.1000:FF:000257">
    <property type="entry name" value="Haloacid dehalogenase-like hydrolase (HAD) superfamily protein"/>
    <property type="match status" value="1"/>
</dbReference>
<dbReference type="PROSITE" id="PS50969">
    <property type="entry name" value="FCP1"/>
    <property type="match status" value="1"/>
</dbReference>
<keyword evidence="1" id="KW-0496">Mitochondrion</keyword>
<feature type="domain" description="FCP1 homology" evidence="3">
    <location>
        <begin position="55"/>
        <end position="236"/>
    </location>
</feature>
<gene>
    <name evidence="5" type="primary">LOC113867876</name>
</gene>
<dbReference type="KEGG" id="aprc:113867876"/>
<dbReference type="Gene3D" id="3.40.50.1000">
    <property type="entry name" value="HAD superfamily/HAD-like"/>
    <property type="match status" value="1"/>
</dbReference>
<name>A0A8B8LUJ6_ABRPR</name>
<dbReference type="GO" id="GO:0015031">
    <property type="term" value="P:protein transport"/>
    <property type="evidence" value="ECO:0007669"/>
    <property type="project" value="UniProtKB-KW"/>
</dbReference>
<reference evidence="5" key="2">
    <citation type="submission" date="2025-08" db="UniProtKB">
        <authorList>
            <consortium name="RefSeq"/>
        </authorList>
    </citation>
    <scope>IDENTIFICATION</scope>
    <source>
        <tissue evidence="5">Young leaves</tissue>
    </source>
</reference>
<dbReference type="OrthoDB" id="1711508at2759"/>
<comment type="subcellular location">
    <subcellularLocation>
        <location evidence="1">Mitochondrion inner membrane</location>
        <topology evidence="1">Single-pass membrane protein</topology>
    </subcellularLocation>
</comment>
<feature type="compositionally biased region" description="Basic and acidic residues" evidence="2">
    <location>
        <begin position="11"/>
        <end position="29"/>
    </location>
</feature>
<dbReference type="Pfam" id="PF03031">
    <property type="entry name" value="NIF"/>
    <property type="match status" value="1"/>
</dbReference>
<dbReference type="InterPro" id="IPR023214">
    <property type="entry name" value="HAD_sf"/>
</dbReference>
<dbReference type="AlphaFoldDB" id="A0A8B8LUJ6"/>
<feature type="compositionally biased region" description="Polar residues" evidence="2">
    <location>
        <begin position="1"/>
        <end position="10"/>
    </location>
</feature>
<dbReference type="GO" id="GO:0005744">
    <property type="term" value="C:TIM23 mitochondrial import inner membrane translocase complex"/>
    <property type="evidence" value="ECO:0007669"/>
    <property type="project" value="UniProtKB-UniRule"/>
</dbReference>
<accession>A0A8B8LUJ6</accession>
<keyword evidence="1" id="KW-0811">Translocation</keyword>
<dbReference type="InterPro" id="IPR050365">
    <property type="entry name" value="TIM50"/>
</dbReference>
<dbReference type="InterPro" id="IPR004274">
    <property type="entry name" value="FCP1_dom"/>
</dbReference>
<protein>
    <recommendedName>
        <fullName evidence="1">Mitochondrial import inner membrane translocase subunit TIM50</fullName>
    </recommendedName>
</protein>
<evidence type="ECO:0000313" key="4">
    <source>
        <dbReference type="Proteomes" id="UP000694853"/>
    </source>
</evidence>
<keyword evidence="4" id="KW-1185">Reference proteome</keyword>
<sequence length="285" mass="32892">MEPSANTKSTDSSEIKSDREFSSHTDEMKTVSSSVINEDICSEISKIHLMRTQVRSLKKKLLVLDINGLLADVVFSPPKDHKPDAIFARRAIFKRPFYLEFLEFCFDRFEVGIWSSRLKKNVDRVIDALMGDMKSKLLFCWDMSHCTETNFKTPENKYKNVVFKDLRKLWDKHDPNLPWEKGYYNESNTLLLDDSPFKALLNPPNTSVFPPTFGYQNKSDNSLAEGGDLRVYLEGLANAEDMQKYVEEHPFGQERISETSESWDFYRKIIDSLSVGQPEDNVTST</sequence>
<dbReference type="SUPFAM" id="SSF56784">
    <property type="entry name" value="HAD-like"/>
    <property type="match status" value="1"/>
</dbReference>
<dbReference type="RefSeq" id="XP_027359178.1">
    <property type="nucleotide sequence ID" value="XM_027503377.1"/>
</dbReference>
<dbReference type="SMART" id="SM00577">
    <property type="entry name" value="CPDc"/>
    <property type="match status" value="1"/>
</dbReference>
<keyword evidence="1" id="KW-0813">Transport</keyword>
<keyword evidence="1" id="KW-0653">Protein transport</keyword>